<sequence>MAHLSNPVVATSLVIDKTKNVLMSTVRALVEDQYSEWQEVRCLSDFRRQTYLISRLPAEENNEWHQFLTAPTNIDKLNIERNIIIEDATMVELHWFVMLQNVTPKQQPTANPKIHMK</sequence>
<protein>
    <submittedName>
        <fullName evidence="1">Uncharacterized protein</fullName>
    </submittedName>
</protein>
<evidence type="ECO:0000313" key="2">
    <source>
        <dbReference type="Proteomes" id="UP001054837"/>
    </source>
</evidence>
<dbReference type="Proteomes" id="UP001054837">
    <property type="component" value="Unassembled WGS sequence"/>
</dbReference>
<dbReference type="EMBL" id="BPLQ01005413">
    <property type="protein sequence ID" value="GIY14839.1"/>
    <property type="molecule type" value="Genomic_DNA"/>
</dbReference>
<accession>A0AAV4QZX0</accession>
<evidence type="ECO:0000313" key="1">
    <source>
        <dbReference type="EMBL" id="GIY14839.1"/>
    </source>
</evidence>
<dbReference type="AlphaFoldDB" id="A0AAV4QZX0"/>
<keyword evidence="2" id="KW-1185">Reference proteome</keyword>
<organism evidence="1 2">
    <name type="scientific">Caerostris darwini</name>
    <dbReference type="NCBI Taxonomy" id="1538125"/>
    <lineage>
        <taxon>Eukaryota</taxon>
        <taxon>Metazoa</taxon>
        <taxon>Ecdysozoa</taxon>
        <taxon>Arthropoda</taxon>
        <taxon>Chelicerata</taxon>
        <taxon>Arachnida</taxon>
        <taxon>Araneae</taxon>
        <taxon>Araneomorphae</taxon>
        <taxon>Entelegynae</taxon>
        <taxon>Araneoidea</taxon>
        <taxon>Araneidae</taxon>
        <taxon>Caerostris</taxon>
    </lineage>
</organism>
<reference evidence="1 2" key="1">
    <citation type="submission" date="2021-06" db="EMBL/GenBank/DDBJ databases">
        <title>Caerostris darwini draft genome.</title>
        <authorList>
            <person name="Kono N."/>
            <person name="Arakawa K."/>
        </authorList>
    </citation>
    <scope>NUCLEOTIDE SEQUENCE [LARGE SCALE GENOMIC DNA]</scope>
</reference>
<name>A0AAV4QZX0_9ARAC</name>
<comment type="caution">
    <text evidence="1">The sequence shown here is derived from an EMBL/GenBank/DDBJ whole genome shotgun (WGS) entry which is preliminary data.</text>
</comment>
<proteinExistence type="predicted"/>
<gene>
    <name evidence="1" type="ORF">CDAR_18161</name>
</gene>